<sequence>MAEKNKVKIFTDVSDARTIERIIPLLLALLILGAIATGVLEYIESFKLGTHAGFWGRLVDYFLENIWPFWKLFAVILSGLALWGIIYSTLKVNALSVAEKLIYEPFVAGAVFNKAELPIEPKKNKWQKIIEYVNSNNSSDWQLAIIEADAMLDEVLREKGYMGESLGEILKSLTKDELLTLEDAWEAHKMRNTIAHPPADFQLNERETRRIITLFENVFKELGAI</sequence>
<comment type="caution">
    <text evidence="2">The sequence shown here is derived from an EMBL/GenBank/DDBJ whole genome shotgun (WGS) entry which is preliminary data.</text>
</comment>
<evidence type="ECO:0000313" key="3">
    <source>
        <dbReference type="Proteomes" id="UP000230758"/>
    </source>
</evidence>
<feature type="transmembrane region" description="Helical" evidence="1">
    <location>
        <begin position="69"/>
        <end position="90"/>
    </location>
</feature>
<dbReference type="AlphaFoldDB" id="A0A2M7WRC3"/>
<evidence type="ECO:0008006" key="4">
    <source>
        <dbReference type="Google" id="ProtNLM"/>
    </source>
</evidence>
<evidence type="ECO:0000256" key="1">
    <source>
        <dbReference type="SAM" id="Phobius"/>
    </source>
</evidence>
<dbReference type="Proteomes" id="UP000230758">
    <property type="component" value="Unassembled WGS sequence"/>
</dbReference>
<name>A0A2M7WRC3_9BACT</name>
<gene>
    <name evidence="2" type="ORF">CO185_02555</name>
</gene>
<dbReference type="EMBL" id="PFXF01000029">
    <property type="protein sequence ID" value="PJA32550.1"/>
    <property type="molecule type" value="Genomic_DNA"/>
</dbReference>
<protein>
    <recommendedName>
        <fullName evidence="4">DUF4145 domain-containing protein</fullName>
    </recommendedName>
</protein>
<accession>A0A2M7WRC3</accession>
<proteinExistence type="predicted"/>
<keyword evidence="1" id="KW-0472">Membrane</keyword>
<keyword evidence="1" id="KW-0812">Transmembrane</keyword>
<reference evidence="3" key="1">
    <citation type="submission" date="2017-09" db="EMBL/GenBank/DDBJ databases">
        <title>Depth-based differentiation of microbial function through sediment-hosted aquifers and enrichment of novel symbionts in the deep terrestrial subsurface.</title>
        <authorList>
            <person name="Probst A.J."/>
            <person name="Ladd B."/>
            <person name="Jarett J.K."/>
            <person name="Geller-Mcgrath D.E."/>
            <person name="Sieber C.M.K."/>
            <person name="Emerson J.B."/>
            <person name="Anantharaman K."/>
            <person name="Thomas B.C."/>
            <person name="Malmstrom R."/>
            <person name="Stieglmeier M."/>
            <person name="Klingl A."/>
            <person name="Woyke T."/>
            <person name="Ryan C.M."/>
            <person name="Banfield J.F."/>
        </authorList>
    </citation>
    <scope>NUCLEOTIDE SEQUENCE [LARGE SCALE GENOMIC DNA]</scope>
</reference>
<feature type="transmembrane region" description="Helical" evidence="1">
    <location>
        <begin position="21"/>
        <end position="40"/>
    </location>
</feature>
<evidence type="ECO:0000313" key="2">
    <source>
        <dbReference type="EMBL" id="PJA32550.1"/>
    </source>
</evidence>
<keyword evidence="1" id="KW-1133">Transmembrane helix</keyword>
<organism evidence="2 3">
    <name type="scientific">Candidatus Zambryskibacteria bacterium CG_4_9_14_3_um_filter_42_15</name>
    <dbReference type="NCBI Taxonomy" id="1975112"/>
    <lineage>
        <taxon>Bacteria</taxon>
        <taxon>Candidatus Zambryskiibacteriota</taxon>
    </lineage>
</organism>